<name>A0A6H5G191_9HEMI</name>
<accession>A0A6H5G191</accession>
<proteinExistence type="predicted"/>
<evidence type="ECO:0000313" key="3">
    <source>
        <dbReference type="Proteomes" id="UP000479000"/>
    </source>
</evidence>
<dbReference type="Proteomes" id="UP000479000">
    <property type="component" value="Unassembled WGS sequence"/>
</dbReference>
<evidence type="ECO:0000256" key="1">
    <source>
        <dbReference type="SAM" id="MobiDB-lite"/>
    </source>
</evidence>
<organism evidence="2 3">
    <name type="scientific">Nesidiocoris tenuis</name>
    <dbReference type="NCBI Taxonomy" id="355587"/>
    <lineage>
        <taxon>Eukaryota</taxon>
        <taxon>Metazoa</taxon>
        <taxon>Ecdysozoa</taxon>
        <taxon>Arthropoda</taxon>
        <taxon>Hexapoda</taxon>
        <taxon>Insecta</taxon>
        <taxon>Pterygota</taxon>
        <taxon>Neoptera</taxon>
        <taxon>Paraneoptera</taxon>
        <taxon>Hemiptera</taxon>
        <taxon>Heteroptera</taxon>
        <taxon>Panheteroptera</taxon>
        <taxon>Cimicomorpha</taxon>
        <taxon>Miridae</taxon>
        <taxon>Dicyphina</taxon>
        <taxon>Nesidiocoris</taxon>
    </lineage>
</organism>
<feature type="non-terminal residue" evidence="2">
    <location>
        <position position="1"/>
    </location>
</feature>
<feature type="non-terminal residue" evidence="2">
    <location>
        <position position="304"/>
    </location>
</feature>
<gene>
    <name evidence="2" type="ORF">NTEN_LOCUS2209</name>
</gene>
<reference evidence="2 3" key="1">
    <citation type="submission" date="2020-02" db="EMBL/GenBank/DDBJ databases">
        <authorList>
            <person name="Ferguson B K."/>
        </authorList>
    </citation>
    <scope>NUCLEOTIDE SEQUENCE [LARGE SCALE GENOMIC DNA]</scope>
</reference>
<dbReference type="AlphaFoldDB" id="A0A6H5G191"/>
<keyword evidence="3" id="KW-1185">Reference proteome</keyword>
<evidence type="ECO:0000313" key="2">
    <source>
        <dbReference type="EMBL" id="CAA9995418.1"/>
    </source>
</evidence>
<sequence>NSLGSWLKYSERSTAMGRNQLLHKASNGWPPAATRSTPSSKGVRHCVYAAVRRKHVFRQSVEMRVTPSKIVIVMSALKYGESETLRHCRHNIRGFQPPGNSLPTKVEADMRWNFGRNAFGESCIFRCSRAHASPRSTERYLRALENARTPNSIMRGCYGPCRIIPDRPPSPIPSIRYQLSASPPPVTSRRQQPMPRREKAQSGEHTQAPRAPTRTYLTISRPRTLPISHFKPRPRKSNYRQGIVRSKQWRTSGVAISRRQAEPLKFSLCLYTIGFIAIAGRYRIPRRLQTSRAIHAGRSPRRLA</sequence>
<protein>
    <submittedName>
        <fullName evidence="2">Uncharacterized protein</fullName>
    </submittedName>
</protein>
<feature type="region of interest" description="Disordered" evidence="1">
    <location>
        <begin position="172"/>
        <end position="213"/>
    </location>
</feature>
<dbReference type="EMBL" id="CADCXU010003298">
    <property type="protein sequence ID" value="CAA9995418.1"/>
    <property type="molecule type" value="Genomic_DNA"/>
</dbReference>